<dbReference type="Pfam" id="PF03364">
    <property type="entry name" value="Polyketide_cyc"/>
    <property type="match status" value="1"/>
</dbReference>
<gene>
    <name evidence="2" type="ORF">GCM10010448_10050</name>
</gene>
<dbReference type="InterPro" id="IPR023393">
    <property type="entry name" value="START-like_dom_sf"/>
</dbReference>
<evidence type="ECO:0000313" key="3">
    <source>
        <dbReference type="Proteomes" id="UP001501532"/>
    </source>
</evidence>
<name>A0ABP6L706_9ACTN</name>
<reference evidence="3" key="1">
    <citation type="journal article" date="2019" name="Int. J. Syst. Evol. Microbiol.">
        <title>The Global Catalogue of Microorganisms (GCM) 10K type strain sequencing project: providing services to taxonomists for standard genome sequencing and annotation.</title>
        <authorList>
            <consortium name="The Broad Institute Genomics Platform"/>
            <consortium name="The Broad Institute Genome Sequencing Center for Infectious Disease"/>
            <person name="Wu L."/>
            <person name="Ma J."/>
        </authorList>
    </citation>
    <scope>NUCLEOTIDE SEQUENCE [LARGE SCALE GENOMIC DNA]</scope>
    <source>
        <strain evidence="3">JCM 9091</strain>
    </source>
</reference>
<evidence type="ECO:0000313" key="2">
    <source>
        <dbReference type="EMBL" id="GAA3030041.1"/>
    </source>
</evidence>
<organism evidence="2 3">
    <name type="scientific">Streptomyces glomeratus</name>
    <dbReference type="NCBI Taxonomy" id="284452"/>
    <lineage>
        <taxon>Bacteria</taxon>
        <taxon>Bacillati</taxon>
        <taxon>Actinomycetota</taxon>
        <taxon>Actinomycetes</taxon>
        <taxon>Kitasatosporales</taxon>
        <taxon>Streptomycetaceae</taxon>
        <taxon>Streptomyces</taxon>
    </lineage>
</organism>
<protein>
    <submittedName>
        <fullName evidence="2">SRPBCC family protein</fullName>
    </submittedName>
</protein>
<dbReference type="Gene3D" id="3.30.530.20">
    <property type="match status" value="1"/>
</dbReference>
<accession>A0ABP6L706</accession>
<feature type="domain" description="Coenzyme Q-binding protein COQ10 START" evidence="1">
    <location>
        <begin position="12"/>
        <end position="107"/>
    </location>
</feature>
<dbReference type="InterPro" id="IPR005031">
    <property type="entry name" value="COQ10_START"/>
</dbReference>
<evidence type="ECO:0000259" key="1">
    <source>
        <dbReference type="Pfam" id="PF03364"/>
    </source>
</evidence>
<dbReference type="Proteomes" id="UP001501532">
    <property type="component" value="Unassembled WGS sequence"/>
</dbReference>
<sequence>MAAGHTESTVVIDAPMDLVWGMTNDVASWPDLFTEYASVQILDRDGDTVRFRLTMHPDEEGIQRSWVSERTVDVRTRTVRAHRIETGPFAYMNIFWEYRVVPAGGVEMRWVQDFHVRDELPFGDPEMADHLLKNTKVQMSAIKERIERVARAQAAPAG</sequence>
<dbReference type="EMBL" id="BAAAUF010000008">
    <property type="protein sequence ID" value="GAA3030041.1"/>
    <property type="molecule type" value="Genomic_DNA"/>
</dbReference>
<dbReference type="SUPFAM" id="SSF55961">
    <property type="entry name" value="Bet v1-like"/>
    <property type="match status" value="1"/>
</dbReference>
<keyword evidence="3" id="KW-1185">Reference proteome</keyword>
<comment type="caution">
    <text evidence="2">The sequence shown here is derived from an EMBL/GenBank/DDBJ whole genome shotgun (WGS) entry which is preliminary data.</text>
</comment>
<proteinExistence type="predicted"/>
<dbReference type="CDD" id="cd08860">
    <property type="entry name" value="TcmN_ARO-CYC_like"/>
    <property type="match status" value="1"/>
</dbReference>